<dbReference type="InterPro" id="IPR000719">
    <property type="entry name" value="Prot_kinase_dom"/>
</dbReference>
<keyword evidence="2" id="KW-0808">Transferase</keyword>
<dbReference type="GO" id="GO:0004672">
    <property type="term" value="F:protein kinase activity"/>
    <property type="evidence" value="ECO:0007669"/>
    <property type="project" value="InterPro"/>
</dbReference>
<evidence type="ECO:0000313" key="3">
    <source>
        <dbReference type="Proteomes" id="UP000439903"/>
    </source>
</evidence>
<dbReference type="EMBL" id="WTPW01000067">
    <property type="protein sequence ID" value="KAF0552388.1"/>
    <property type="molecule type" value="Genomic_DNA"/>
</dbReference>
<sequence length="88" mass="9839">MVHRDLHPGNILSDQVISDFGFCGPADKILNNIYGRLGYVAPEFTDAFGILDLPNIIGLPSTYECMMKKCLDPNSEQRPDAQELFGFF</sequence>
<evidence type="ECO:0000313" key="2">
    <source>
        <dbReference type="EMBL" id="KAF0552388.1"/>
    </source>
</evidence>
<reference evidence="2 3" key="1">
    <citation type="journal article" date="2019" name="Environ. Microbiol.">
        <title>At the nexus of three kingdoms: the genome of the mycorrhizal fungus Gigaspora margarita provides insights into plant, endobacterial and fungal interactions.</title>
        <authorList>
            <person name="Venice F."/>
            <person name="Ghignone S."/>
            <person name="Salvioli di Fossalunga A."/>
            <person name="Amselem J."/>
            <person name="Novero M."/>
            <person name="Xianan X."/>
            <person name="Sedzielewska Toro K."/>
            <person name="Morin E."/>
            <person name="Lipzen A."/>
            <person name="Grigoriev I.V."/>
            <person name="Henrissat B."/>
            <person name="Martin F.M."/>
            <person name="Bonfante P."/>
        </authorList>
    </citation>
    <scope>NUCLEOTIDE SEQUENCE [LARGE SCALE GENOMIC DNA]</scope>
    <source>
        <strain evidence="2 3">BEG34</strain>
    </source>
</reference>
<keyword evidence="2" id="KW-0418">Kinase</keyword>
<dbReference type="OrthoDB" id="2388562at2759"/>
<accession>A0A8H4B1D3</accession>
<dbReference type="PROSITE" id="PS50011">
    <property type="entry name" value="PROTEIN_KINASE_DOM"/>
    <property type="match status" value="1"/>
</dbReference>
<gene>
    <name evidence="2" type="ORF">F8M41_021928</name>
</gene>
<dbReference type="AlphaFoldDB" id="A0A8H4B1D3"/>
<keyword evidence="3" id="KW-1185">Reference proteome</keyword>
<dbReference type="Proteomes" id="UP000439903">
    <property type="component" value="Unassembled WGS sequence"/>
</dbReference>
<dbReference type="InterPro" id="IPR011009">
    <property type="entry name" value="Kinase-like_dom_sf"/>
</dbReference>
<proteinExistence type="predicted"/>
<name>A0A8H4B1D3_GIGMA</name>
<dbReference type="Gene3D" id="1.10.510.10">
    <property type="entry name" value="Transferase(Phosphotransferase) domain 1"/>
    <property type="match status" value="1"/>
</dbReference>
<comment type="caution">
    <text evidence="2">The sequence shown here is derived from an EMBL/GenBank/DDBJ whole genome shotgun (WGS) entry which is preliminary data.</text>
</comment>
<feature type="domain" description="Protein kinase" evidence="1">
    <location>
        <begin position="1"/>
        <end position="88"/>
    </location>
</feature>
<dbReference type="SUPFAM" id="SSF56112">
    <property type="entry name" value="Protein kinase-like (PK-like)"/>
    <property type="match status" value="1"/>
</dbReference>
<dbReference type="GO" id="GO:0005524">
    <property type="term" value="F:ATP binding"/>
    <property type="evidence" value="ECO:0007669"/>
    <property type="project" value="InterPro"/>
</dbReference>
<organism evidence="2 3">
    <name type="scientific">Gigaspora margarita</name>
    <dbReference type="NCBI Taxonomy" id="4874"/>
    <lineage>
        <taxon>Eukaryota</taxon>
        <taxon>Fungi</taxon>
        <taxon>Fungi incertae sedis</taxon>
        <taxon>Mucoromycota</taxon>
        <taxon>Glomeromycotina</taxon>
        <taxon>Glomeromycetes</taxon>
        <taxon>Diversisporales</taxon>
        <taxon>Gigasporaceae</taxon>
        <taxon>Gigaspora</taxon>
    </lineage>
</organism>
<evidence type="ECO:0000259" key="1">
    <source>
        <dbReference type="PROSITE" id="PS50011"/>
    </source>
</evidence>
<protein>
    <submittedName>
        <fullName evidence="2">Kinase-like domain-containing protein</fullName>
    </submittedName>
</protein>